<dbReference type="InterPro" id="IPR007724">
    <property type="entry name" value="Poly_GlycHdrlase"/>
</dbReference>
<feature type="active site" evidence="1">
    <location>
        <position position="639"/>
    </location>
</feature>
<feature type="region of interest" description="Disordered" evidence="3">
    <location>
        <begin position="305"/>
        <end position="331"/>
    </location>
</feature>
<name>A0A7K9EHF6_BARMA</name>
<feature type="region of interest" description="Disordered" evidence="3">
    <location>
        <begin position="13"/>
        <end position="40"/>
    </location>
</feature>
<dbReference type="PANTHER" id="PTHR12837">
    <property type="entry name" value="POLY ADP-RIBOSE GLYCOHYDROLASE"/>
    <property type="match status" value="1"/>
</dbReference>
<dbReference type="Proteomes" id="UP000578343">
    <property type="component" value="Unassembled WGS sequence"/>
</dbReference>
<dbReference type="GO" id="GO:0004649">
    <property type="term" value="F:poly(ADP-ribose) glycohydrolase activity"/>
    <property type="evidence" value="ECO:0007669"/>
    <property type="project" value="UniProtKB-EC"/>
</dbReference>
<evidence type="ECO:0000259" key="4">
    <source>
        <dbReference type="Pfam" id="PF05028"/>
    </source>
</evidence>
<dbReference type="EMBL" id="VWZK01014246">
    <property type="protein sequence ID" value="NXG76085.1"/>
    <property type="molecule type" value="Genomic_DNA"/>
</dbReference>
<feature type="compositionally biased region" description="Basic and acidic residues" evidence="3">
    <location>
        <begin position="14"/>
        <end position="23"/>
    </location>
</feature>
<evidence type="ECO:0000313" key="6">
    <source>
        <dbReference type="Proteomes" id="UP000578343"/>
    </source>
</evidence>
<feature type="binding site" evidence="2">
    <location>
        <position position="642"/>
    </location>
    <ligand>
        <name>substrate</name>
    </ligand>
</feature>
<dbReference type="Pfam" id="PF05028">
    <property type="entry name" value="PARG_cat_C"/>
    <property type="match status" value="1"/>
</dbReference>
<evidence type="ECO:0000256" key="1">
    <source>
        <dbReference type="PIRSR" id="PIRSR607724-1"/>
    </source>
</evidence>
<feature type="non-terminal residue" evidence="5">
    <location>
        <position position="1"/>
    </location>
</feature>
<dbReference type="GO" id="GO:0006282">
    <property type="term" value="P:regulation of DNA repair"/>
    <property type="evidence" value="ECO:0007669"/>
    <property type="project" value="InterPro"/>
</dbReference>
<feature type="compositionally biased region" description="Polar residues" evidence="3">
    <location>
        <begin position="26"/>
        <end position="38"/>
    </location>
</feature>
<dbReference type="GO" id="GO:0009225">
    <property type="term" value="P:nucleotide-sugar metabolic process"/>
    <property type="evidence" value="ECO:0007669"/>
    <property type="project" value="TreeGrafter"/>
</dbReference>
<organism evidence="5 6">
    <name type="scientific">Baryphthengus martii</name>
    <name type="common">Rufous motmot</name>
    <dbReference type="NCBI Taxonomy" id="176943"/>
    <lineage>
        <taxon>Eukaryota</taxon>
        <taxon>Metazoa</taxon>
        <taxon>Chordata</taxon>
        <taxon>Craniata</taxon>
        <taxon>Vertebrata</taxon>
        <taxon>Euteleostomi</taxon>
        <taxon>Archelosauria</taxon>
        <taxon>Archosauria</taxon>
        <taxon>Dinosauria</taxon>
        <taxon>Saurischia</taxon>
        <taxon>Theropoda</taxon>
        <taxon>Coelurosauria</taxon>
        <taxon>Aves</taxon>
        <taxon>Neognathae</taxon>
        <taxon>Neoaves</taxon>
        <taxon>Telluraves</taxon>
        <taxon>Coraciimorphae</taxon>
        <taxon>Coraciiformes</taxon>
        <taxon>Momotidae</taxon>
        <taxon>Baryphthengus</taxon>
    </lineage>
</organism>
<protein>
    <submittedName>
        <fullName evidence="5">PARG glycohydrolase</fullName>
    </submittedName>
</protein>
<accession>A0A7K9EHF6</accession>
<feature type="compositionally biased region" description="Polar residues" evidence="3">
    <location>
        <begin position="132"/>
        <end position="143"/>
    </location>
</feature>
<proteinExistence type="predicted"/>
<dbReference type="GO" id="GO:0005634">
    <property type="term" value="C:nucleus"/>
    <property type="evidence" value="ECO:0007669"/>
    <property type="project" value="TreeGrafter"/>
</dbReference>
<feature type="binding site" evidence="2">
    <location>
        <position position="656"/>
    </location>
    <ligand>
        <name>substrate</name>
    </ligand>
</feature>
<sequence length="879" mass="99798">VCKQRTITSWLENKGPKTTESKSLHSKINNNTEANPKMTSVKKENFCEHDEKKLENICQQNYSKVSVEVGAKHVNLPQTDSMYSWDAEDKDPVSNTEPAKGVQCGDLFKNANIDQVHKTGKQAQRGCEESSDNWTQRTLSSGRSLKMGNTKLSSKVAETDGQVASCNSQKLKSCNSVCLTDEQEEGDIVPESPLSDAGCDACISDLGGPGKLSKCQSSSGDSPAFEKESEPESPMDVDNSKNSCHGSEADEETSPFLDEREEMSMSKSINKSFRVQYGDAEMESRKSRFSAKDCESFEEIDNSFKEDGQRTKSPGISPFASSECKGAKQTVKRDSKITSHFMRIPKVEEKSRKEKCEFKPQKPGRKIPKYVPPPLPTNKKWFGTPIEEMRRMPLCGTRLPHLRPSASHTVTIRVDLLREGEVPKPFPTHYKDLWDNKHVKMPCSEQNLYPVEDENGDRTAGSRWELIQTALLNKFTCSHDLKEAILRYNVAYSKKWDFTALTDFCEKVLEDAEAQHLFQSILPDMVKLALCLPTICTQPIPLLKQKMNHSITMSQEQIASFLANAFFCTFPRRNAKMKSEYSSYPDINFNRLFEGRSPRKPEKLKTLFCYFRRVTEKIMMEVCNKSQLAKYTDIHINVDFANRFVGGGVTGAGLVQEEIRFLINPELIVSRLITEVLDHNECLIITGTEQYSEYTGYAETYRWARSHEDKTPRDEWQRRYTEIVAIDAFHFRRFLDQFSPEKIRRELNKASIFLQWPAAYCGFARPNVPPQHLSAIATGNWGCGAFGGDSRLKALIQILAAAEAGRDVVYFTFGDVELMRDIYSMHTFLCEKGQTIGDIYRLLLRYYNEECRSCSTSGPDVKLYSFIYNTIESYADSTD</sequence>
<evidence type="ECO:0000313" key="5">
    <source>
        <dbReference type="EMBL" id="NXG76085.1"/>
    </source>
</evidence>
<feature type="compositionally biased region" description="Basic and acidic residues" evidence="3">
    <location>
        <begin position="350"/>
        <end position="360"/>
    </location>
</feature>
<feature type="domain" description="PARG catalytic Macro" evidence="4">
    <location>
        <begin position="620"/>
        <end position="819"/>
    </location>
</feature>
<dbReference type="OrthoDB" id="1937899at2759"/>
<evidence type="ECO:0000256" key="3">
    <source>
        <dbReference type="SAM" id="MobiDB-lite"/>
    </source>
</evidence>
<comment type="caution">
    <text evidence="5">The sequence shown here is derived from an EMBL/GenBank/DDBJ whole genome shotgun (WGS) entry which is preliminary data.</text>
</comment>
<feature type="region of interest" description="Disordered" evidence="3">
    <location>
        <begin position="213"/>
        <end position="267"/>
    </location>
</feature>
<dbReference type="GO" id="GO:0005737">
    <property type="term" value="C:cytoplasm"/>
    <property type="evidence" value="ECO:0007669"/>
    <property type="project" value="TreeGrafter"/>
</dbReference>
<dbReference type="PANTHER" id="PTHR12837:SF15">
    <property type="entry name" value="POLY(ADP-RIBOSE) GLYCOHYDROLASE"/>
    <property type="match status" value="1"/>
</dbReference>
<feature type="region of interest" description="Disordered" evidence="3">
    <location>
        <begin position="119"/>
        <end position="162"/>
    </location>
</feature>
<feature type="region of interest" description="Disordered" evidence="3">
    <location>
        <begin position="350"/>
        <end position="372"/>
    </location>
</feature>
<dbReference type="GO" id="GO:0005975">
    <property type="term" value="P:carbohydrate metabolic process"/>
    <property type="evidence" value="ECO:0007669"/>
    <property type="project" value="InterPro"/>
</dbReference>
<dbReference type="GO" id="GO:1990966">
    <property type="term" value="P:ATP generation from poly-ADP-D-ribose"/>
    <property type="evidence" value="ECO:0007669"/>
    <property type="project" value="TreeGrafter"/>
</dbReference>
<evidence type="ECO:0000256" key="2">
    <source>
        <dbReference type="PIRSR" id="PIRSR607724-2"/>
    </source>
</evidence>
<dbReference type="InterPro" id="IPR046372">
    <property type="entry name" value="PARG_cat_C"/>
</dbReference>
<dbReference type="AlphaFoldDB" id="A0A7K9EHF6"/>
<reference evidence="5 6" key="1">
    <citation type="submission" date="2019-09" db="EMBL/GenBank/DDBJ databases">
        <title>Bird 10,000 Genomes (B10K) Project - Family phase.</title>
        <authorList>
            <person name="Zhang G."/>
        </authorList>
    </citation>
    <scope>NUCLEOTIDE SEQUENCE [LARGE SCALE GENOMIC DNA]</scope>
    <source>
        <strain evidence="5">B10K-DU-001-21</strain>
        <tissue evidence="5">Muscle</tissue>
    </source>
</reference>
<feature type="active site" evidence="1">
    <location>
        <position position="658"/>
    </location>
</feature>
<gene>
    <name evidence="5" type="primary">Parg</name>
    <name evidence="5" type="ORF">BARMAR_R11262</name>
</gene>
<keyword evidence="6" id="KW-1185">Reference proteome</keyword>
<feature type="non-terminal residue" evidence="5">
    <location>
        <position position="879"/>
    </location>
</feature>
<keyword evidence="5" id="KW-0378">Hydrolase</keyword>
<feature type="active site" evidence="1">
    <location>
        <position position="657"/>
    </location>
</feature>
<feature type="binding site" evidence="2">
    <location>
        <position position="697"/>
    </location>
    <ligand>
        <name>substrate</name>
    </ligand>
</feature>